<evidence type="ECO:0000256" key="3">
    <source>
        <dbReference type="ARBA" id="ARBA00011738"/>
    </source>
</evidence>
<dbReference type="InterPro" id="IPR015424">
    <property type="entry name" value="PyrdxlP-dep_Trfase"/>
</dbReference>
<evidence type="ECO:0000256" key="5">
    <source>
        <dbReference type="ARBA" id="ARBA00022679"/>
    </source>
</evidence>
<evidence type="ECO:0000313" key="9">
    <source>
        <dbReference type="EMBL" id="QJQ09343.1"/>
    </source>
</evidence>
<reference evidence="9 10" key="2">
    <citation type="submission" date="2020-04" db="EMBL/GenBank/DDBJ databases">
        <title>Complete genome sequence of Pseudomonas putida strain JQ581.</title>
        <authorList>
            <person name="Mu Y."/>
        </authorList>
    </citation>
    <scope>NUCLEOTIDE SEQUENCE [LARGE SCALE GENOMIC DNA]</scope>
    <source>
        <strain evidence="9 10">JQ581</strain>
    </source>
</reference>
<dbReference type="FunFam" id="3.40.640.10:FF:000015">
    <property type="entry name" value="Aspartate aminotransferase"/>
    <property type="match status" value="1"/>
</dbReference>
<name>A0AAP9SNJ5_PSEPU</name>
<reference evidence="9 10" key="1">
    <citation type="submission" date="2016-04" db="EMBL/GenBank/DDBJ databases">
        <authorList>
            <person name="Qiu J."/>
        </authorList>
    </citation>
    <scope>NUCLEOTIDE SEQUENCE [LARGE SCALE GENOMIC DNA]</scope>
    <source>
        <strain evidence="9 10">JQ581</strain>
    </source>
</reference>
<dbReference type="InterPro" id="IPR015422">
    <property type="entry name" value="PyrdxlP-dep_Trfase_small"/>
</dbReference>
<evidence type="ECO:0000256" key="6">
    <source>
        <dbReference type="ARBA" id="ARBA00022898"/>
    </source>
</evidence>
<dbReference type="CDD" id="cd00609">
    <property type="entry name" value="AAT_like"/>
    <property type="match status" value="1"/>
</dbReference>
<evidence type="ECO:0000256" key="1">
    <source>
        <dbReference type="ARBA" id="ARBA00001933"/>
    </source>
</evidence>
<gene>
    <name evidence="9" type="ORF">A3L25_007875</name>
</gene>
<dbReference type="InterPro" id="IPR004838">
    <property type="entry name" value="NHTrfase_class1_PyrdxlP-BS"/>
</dbReference>
<dbReference type="EMBL" id="CP050951">
    <property type="protein sequence ID" value="QJQ09343.1"/>
    <property type="molecule type" value="Genomic_DNA"/>
</dbReference>
<keyword evidence="5 7" id="KW-0808">Transferase</keyword>
<keyword evidence="4 7" id="KW-0032">Aminotransferase</keyword>
<dbReference type="InterPro" id="IPR015421">
    <property type="entry name" value="PyrdxlP-dep_Trfase_major"/>
</dbReference>
<keyword evidence="6" id="KW-0663">Pyridoxal phosphate</keyword>
<dbReference type="GO" id="GO:0004838">
    <property type="term" value="F:L-tyrosine-2-oxoglutarate transaminase activity"/>
    <property type="evidence" value="ECO:0007669"/>
    <property type="project" value="TreeGrafter"/>
</dbReference>
<protein>
    <recommendedName>
        <fullName evidence="7">Aminotransferase</fullName>
        <ecNumber evidence="7">2.6.1.-</ecNumber>
    </recommendedName>
</protein>
<dbReference type="PANTHER" id="PTHR11879">
    <property type="entry name" value="ASPARTATE AMINOTRANSFERASE"/>
    <property type="match status" value="1"/>
</dbReference>
<dbReference type="GO" id="GO:0042802">
    <property type="term" value="F:identical protein binding"/>
    <property type="evidence" value="ECO:0007669"/>
    <property type="project" value="TreeGrafter"/>
</dbReference>
<dbReference type="GO" id="GO:0033585">
    <property type="term" value="P:L-phenylalanine biosynthetic process from chorismate via phenylpyruvate"/>
    <property type="evidence" value="ECO:0007669"/>
    <property type="project" value="TreeGrafter"/>
</dbReference>
<dbReference type="SUPFAM" id="SSF53383">
    <property type="entry name" value="PLP-dependent transferases"/>
    <property type="match status" value="1"/>
</dbReference>
<evidence type="ECO:0000259" key="8">
    <source>
        <dbReference type="Pfam" id="PF00155"/>
    </source>
</evidence>
<dbReference type="Gene3D" id="3.40.640.10">
    <property type="entry name" value="Type I PLP-dependent aspartate aminotransferase-like (Major domain)"/>
    <property type="match status" value="1"/>
</dbReference>
<proteinExistence type="inferred from homology"/>
<dbReference type="NCBIfam" id="NF006719">
    <property type="entry name" value="PRK09257.1"/>
    <property type="match status" value="1"/>
</dbReference>
<dbReference type="FunFam" id="3.90.1150.10:FF:000001">
    <property type="entry name" value="Aspartate aminotransferase"/>
    <property type="match status" value="1"/>
</dbReference>
<comment type="subunit">
    <text evidence="3">Homodimer.</text>
</comment>
<dbReference type="RefSeq" id="WP_063425001.1">
    <property type="nucleotide sequence ID" value="NZ_CP050951.1"/>
</dbReference>
<dbReference type="PROSITE" id="PS00105">
    <property type="entry name" value="AA_TRANSFER_CLASS_1"/>
    <property type="match status" value="1"/>
</dbReference>
<dbReference type="GO" id="GO:0005829">
    <property type="term" value="C:cytosol"/>
    <property type="evidence" value="ECO:0007669"/>
    <property type="project" value="TreeGrafter"/>
</dbReference>
<sequence>MSLFSAVELAPRDPILGLNEAFNADPRTDKVNLGVGVYCNEEGRIPLLRAVIEAETQRAAQHASRGYLPIDGIATYDQAVQKLIFGAESPLLAAGRVVTVQAVGGTGALKIGADFLKRLSPNAVVAISDPSWENHRALFETAGFPVQNYRYYDAPSNDVNRAGMLEDLNNLPSGSIVVLHACCHNPTGVDLGLDDWKNVLEVVKAKGHVPFLDMAYQGFGDGIAEDAFAVRLFAESGLDFFVSSSFSKSFSLYGERVGALSIVTGNKDESTRVLSQVKRVIRTTYSNPPTHGATIVATVLNSDELRQMWEAELGEMRQRIHGMRQQMVSLLAEYGAKRDFSFVGRQAGMFSYSGLTVEQVARLKNDFGIYALDTGRIAVAALNQSNIHVVTKAIVEVL</sequence>
<dbReference type="PRINTS" id="PR00799">
    <property type="entry name" value="TRANSAMINASE"/>
</dbReference>
<dbReference type="EC" id="2.6.1.-" evidence="7"/>
<feature type="domain" description="Aminotransferase class I/classII large" evidence="8">
    <location>
        <begin position="28"/>
        <end position="394"/>
    </location>
</feature>
<dbReference type="Pfam" id="PF00155">
    <property type="entry name" value="Aminotran_1_2"/>
    <property type="match status" value="1"/>
</dbReference>
<dbReference type="InterPro" id="IPR004839">
    <property type="entry name" value="Aminotransferase_I/II_large"/>
</dbReference>
<evidence type="ECO:0000313" key="10">
    <source>
        <dbReference type="Proteomes" id="UP000076857"/>
    </source>
</evidence>
<evidence type="ECO:0000256" key="2">
    <source>
        <dbReference type="ARBA" id="ARBA00007441"/>
    </source>
</evidence>
<accession>A0AAP9SNJ5</accession>
<dbReference type="GO" id="GO:0030170">
    <property type="term" value="F:pyridoxal phosphate binding"/>
    <property type="evidence" value="ECO:0007669"/>
    <property type="project" value="InterPro"/>
</dbReference>
<dbReference type="AlphaFoldDB" id="A0AAP9SNJ5"/>
<organism evidence="9 10">
    <name type="scientific">Pseudomonas putida</name>
    <name type="common">Arthrobacter siderocapsulatus</name>
    <dbReference type="NCBI Taxonomy" id="303"/>
    <lineage>
        <taxon>Bacteria</taxon>
        <taxon>Pseudomonadati</taxon>
        <taxon>Pseudomonadota</taxon>
        <taxon>Gammaproteobacteria</taxon>
        <taxon>Pseudomonadales</taxon>
        <taxon>Pseudomonadaceae</taxon>
        <taxon>Pseudomonas</taxon>
    </lineage>
</organism>
<dbReference type="Proteomes" id="UP000076857">
    <property type="component" value="Chromosome"/>
</dbReference>
<evidence type="ECO:0000256" key="7">
    <source>
        <dbReference type="RuleBase" id="RU000481"/>
    </source>
</evidence>
<comment type="similarity">
    <text evidence="2 7">Belongs to the class-I pyridoxal-phosphate-dependent aminotransferase family.</text>
</comment>
<dbReference type="PANTHER" id="PTHR11879:SF37">
    <property type="entry name" value="AROMATIC-AMINO-ACID AMINOTRANSFERASE"/>
    <property type="match status" value="1"/>
</dbReference>
<dbReference type="Gene3D" id="3.90.1150.10">
    <property type="entry name" value="Aspartate Aminotransferase, domain 1"/>
    <property type="match status" value="1"/>
</dbReference>
<comment type="cofactor">
    <cofactor evidence="1 7">
        <name>pyridoxal 5'-phosphate</name>
        <dbReference type="ChEBI" id="CHEBI:597326"/>
    </cofactor>
</comment>
<evidence type="ECO:0000256" key="4">
    <source>
        <dbReference type="ARBA" id="ARBA00022576"/>
    </source>
</evidence>
<dbReference type="InterPro" id="IPR000796">
    <property type="entry name" value="Asp_trans"/>
</dbReference>